<feature type="transmembrane region" description="Helical" evidence="1">
    <location>
        <begin position="186"/>
        <end position="208"/>
    </location>
</feature>
<name>A0ABV9TUS7_9ACTN</name>
<protein>
    <submittedName>
        <fullName evidence="2">STM3941 family protein</fullName>
    </submittedName>
</protein>
<feature type="transmembrane region" description="Helical" evidence="1">
    <location>
        <begin position="55"/>
        <end position="76"/>
    </location>
</feature>
<keyword evidence="3" id="KW-1185">Reference proteome</keyword>
<keyword evidence="1" id="KW-0812">Transmembrane</keyword>
<reference evidence="3" key="1">
    <citation type="journal article" date="2019" name="Int. J. Syst. Evol. Microbiol.">
        <title>The Global Catalogue of Microorganisms (GCM) 10K type strain sequencing project: providing services to taxonomists for standard genome sequencing and annotation.</title>
        <authorList>
            <consortium name="The Broad Institute Genomics Platform"/>
            <consortium name="The Broad Institute Genome Sequencing Center for Infectious Disease"/>
            <person name="Wu L."/>
            <person name="Ma J."/>
        </authorList>
    </citation>
    <scope>NUCLEOTIDE SEQUENCE [LARGE SCALE GENOMIC DNA]</scope>
    <source>
        <strain evidence="3">KLKA75</strain>
    </source>
</reference>
<dbReference type="NCBIfam" id="NF041635">
    <property type="entry name" value="STM3941_fam"/>
    <property type="match status" value="1"/>
</dbReference>
<keyword evidence="1" id="KW-1133">Transmembrane helix</keyword>
<organism evidence="2 3">
    <name type="scientific">Actinomadura gamaensis</name>
    <dbReference type="NCBI Taxonomy" id="1763541"/>
    <lineage>
        <taxon>Bacteria</taxon>
        <taxon>Bacillati</taxon>
        <taxon>Actinomycetota</taxon>
        <taxon>Actinomycetes</taxon>
        <taxon>Streptosporangiales</taxon>
        <taxon>Thermomonosporaceae</taxon>
        <taxon>Actinomadura</taxon>
    </lineage>
</organism>
<gene>
    <name evidence="2" type="ORF">ACFPCY_11160</name>
</gene>
<sequence length="318" mass="33829">MSDQASELRARWLALAPFIRREILRTGRAGEPEAQWIAVNFARLQLRRVRAQMRIALLVYVVILGGSLGLLKAAGAFGNGEVVAIAIVLTVPFVFGLFVWGRGRVIAFSRIITLNESVRSNTSSGRRFEAGDVHLGTAPETPAAAAGGVERLEVRLALGKLVVRFGGIALALAIAAAMLAAFDRSIAAVAVCGVGAVIVLALLLWTLIRARRHNPMVVLAENGVRVPGWNKTVPWNRVTGVRVITVNERRGGSRVLALVVDDPEALIADLSGAYGRAAKRSLSAYGTPLSFGDHYADTTAHTIAATASAWTGLPIRSS</sequence>
<proteinExistence type="predicted"/>
<evidence type="ECO:0000256" key="1">
    <source>
        <dbReference type="SAM" id="Phobius"/>
    </source>
</evidence>
<dbReference type="EMBL" id="JBHSIT010000003">
    <property type="protein sequence ID" value="MFC4907880.1"/>
    <property type="molecule type" value="Genomic_DNA"/>
</dbReference>
<evidence type="ECO:0000313" key="3">
    <source>
        <dbReference type="Proteomes" id="UP001595872"/>
    </source>
</evidence>
<evidence type="ECO:0000313" key="2">
    <source>
        <dbReference type="EMBL" id="MFC4907880.1"/>
    </source>
</evidence>
<feature type="transmembrane region" description="Helical" evidence="1">
    <location>
        <begin position="82"/>
        <end position="100"/>
    </location>
</feature>
<dbReference type="RefSeq" id="WP_378254033.1">
    <property type="nucleotide sequence ID" value="NZ_JBHSIT010000003.1"/>
</dbReference>
<dbReference type="InterPro" id="IPR048136">
    <property type="entry name" value="STM3941-like"/>
</dbReference>
<comment type="caution">
    <text evidence="2">The sequence shown here is derived from an EMBL/GenBank/DDBJ whole genome shotgun (WGS) entry which is preliminary data.</text>
</comment>
<accession>A0ABV9TUS7</accession>
<feature type="transmembrane region" description="Helical" evidence="1">
    <location>
        <begin position="161"/>
        <end position="180"/>
    </location>
</feature>
<keyword evidence="1" id="KW-0472">Membrane</keyword>
<dbReference type="Proteomes" id="UP001595872">
    <property type="component" value="Unassembled WGS sequence"/>
</dbReference>